<evidence type="ECO:0000313" key="2">
    <source>
        <dbReference type="Proteomes" id="UP000594638"/>
    </source>
</evidence>
<protein>
    <submittedName>
        <fullName evidence="1">Uncharacterized protein</fullName>
    </submittedName>
</protein>
<evidence type="ECO:0000313" key="1">
    <source>
        <dbReference type="EMBL" id="CAA2969090.1"/>
    </source>
</evidence>
<dbReference type="Proteomes" id="UP000594638">
    <property type="component" value="Unassembled WGS sequence"/>
</dbReference>
<organism evidence="1 2">
    <name type="scientific">Olea europaea subsp. europaea</name>
    <dbReference type="NCBI Taxonomy" id="158383"/>
    <lineage>
        <taxon>Eukaryota</taxon>
        <taxon>Viridiplantae</taxon>
        <taxon>Streptophyta</taxon>
        <taxon>Embryophyta</taxon>
        <taxon>Tracheophyta</taxon>
        <taxon>Spermatophyta</taxon>
        <taxon>Magnoliopsida</taxon>
        <taxon>eudicotyledons</taxon>
        <taxon>Gunneridae</taxon>
        <taxon>Pentapetalae</taxon>
        <taxon>asterids</taxon>
        <taxon>lamiids</taxon>
        <taxon>Lamiales</taxon>
        <taxon>Oleaceae</taxon>
        <taxon>Oleeae</taxon>
        <taxon>Olea</taxon>
    </lineage>
</organism>
<keyword evidence="2" id="KW-1185">Reference proteome</keyword>
<sequence>MEAKGSFSSENKDNMHQGFDIITFNASLGTVVEHRELSFREQSKLSVESG</sequence>
<name>A0A8S0QTN2_OLEEU</name>
<comment type="caution">
    <text evidence="1">The sequence shown here is derived from an EMBL/GenBank/DDBJ whole genome shotgun (WGS) entry which is preliminary data.</text>
</comment>
<reference evidence="1 2" key="1">
    <citation type="submission" date="2019-12" db="EMBL/GenBank/DDBJ databases">
        <authorList>
            <person name="Alioto T."/>
            <person name="Alioto T."/>
            <person name="Gomez Garrido J."/>
        </authorList>
    </citation>
    <scope>NUCLEOTIDE SEQUENCE [LARGE SCALE GENOMIC DNA]</scope>
</reference>
<gene>
    <name evidence="1" type="ORF">OLEA9_A083212</name>
</gene>
<dbReference type="EMBL" id="CACTIH010001931">
    <property type="protein sequence ID" value="CAA2969090.1"/>
    <property type="molecule type" value="Genomic_DNA"/>
</dbReference>
<dbReference type="Gramene" id="OE9A083212T1">
    <property type="protein sequence ID" value="OE9A083212C1"/>
    <property type="gene ID" value="OE9A083212"/>
</dbReference>
<dbReference type="AlphaFoldDB" id="A0A8S0QTN2"/>
<accession>A0A8S0QTN2</accession>
<proteinExistence type="predicted"/>